<keyword evidence="2" id="KW-0547">Nucleotide-binding</keyword>
<dbReference type="GO" id="GO:0009228">
    <property type="term" value="P:thiamine biosynthetic process"/>
    <property type="evidence" value="ECO:0007669"/>
    <property type="project" value="UniProtKB-KW"/>
</dbReference>
<dbReference type="OrthoDB" id="9802811at2"/>
<dbReference type="SUPFAM" id="SSF56042">
    <property type="entry name" value="PurM C-terminal domain-like"/>
    <property type="match status" value="1"/>
</dbReference>
<dbReference type="UniPathway" id="UPA00060">
    <property type="reaction ID" value="UER00142"/>
</dbReference>
<feature type="binding site" evidence="2">
    <location>
        <position position="52"/>
    </location>
    <ligand>
        <name>Mg(2+)</name>
        <dbReference type="ChEBI" id="CHEBI:18420"/>
        <label>1</label>
    </ligand>
</feature>
<comment type="caution">
    <text evidence="2">Lacks conserved residue(s) required for the propagation of feature annotation.</text>
</comment>
<keyword evidence="5" id="KW-1185">Reference proteome</keyword>
<dbReference type="Proteomes" id="UP000032900">
    <property type="component" value="Unassembled WGS sequence"/>
</dbReference>
<comment type="similarity">
    <text evidence="2">Belongs to the thiamine-monophosphate kinase family.</text>
</comment>
<evidence type="ECO:0000313" key="5">
    <source>
        <dbReference type="Proteomes" id="UP000032900"/>
    </source>
</evidence>
<feature type="binding site" evidence="2">
    <location>
        <position position="340"/>
    </location>
    <ligand>
        <name>substrate</name>
    </ligand>
</feature>
<comment type="function">
    <text evidence="2">Catalyzes the ATP-dependent phosphorylation of thiamine-monophosphate (TMP) to form thiamine-pyrophosphate (TPP), the active form of vitamin B1.</text>
</comment>
<feature type="binding site" evidence="2">
    <location>
        <position position="51"/>
    </location>
    <ligand>
        <name>Mg(2+)</name>
        <dbReference type="ChEBI" id="CHEBI:18420"/>
        <label>4</label>
    </ligand>
</feature>
<evidence type="ECO:0000313" key="4">
    <source>
        <dbReference type="EMBL" id="GAO27984.1"/>
    </source>
</evidence>
<dbReference type="SUPFAM" id="SSF55326">
    <property type="entry name" value="PurM N-terminal domain-like"/>
    <property type="match status" value="1"/>
</dbReference>
<organism evidence="4 5">
    <name type="scientific">Geofilum rubicundum JCM 15548</name>
    <dbReference type="NCBI Taxonomy" id="1236989"/>
    <lineage>
        <taxon>Bacteria</taxon>
        <taxon>Pseudomonadati</taxon>
        <taxon>Bacteroidota</taxon>
        <taxon>Bacteroidia</taxon>
        <taxon>Marinilabiliales</taxon>
        <taxon>Marinilabiliaceae</taxon>
        <taxon>Geofilum</taxon>
    </lineage>
</organism>
<sequence>MSEKATSLSDLGLYGLIEHFQKQYKPLNTSELPAMGEDACSILTAPEHLSSTTLLLEGINFDLTYTPLQHLGFKAVTVAVNDLLAMNASPSQISINIGLSNKITLEMLETLMSGIFAACEHYQTELTAFKPAASLTGLTMALNVTGKENKKGLVRRSGAQPTDVICVTGDLGGALMGLHLLEREKRVLQSNDHSQPVFGDNEYVLKRQLKPEGRTAFLTAMEKLDLVPTSMTGISEGLATSLILLCRSSKTGCRIYENKIPLHQNTLKAARELNYNPLIAALNGGEDFELLFTLSLEVYEKNKEGLPEEVSVIGHITEEDKACRMISNADDEIDIKARGWGNLNI</sequence>
<keyword evidence="2" id="KW-0067">ATP-binding</keyword>
<feature type="binding site" evidence="2">
    <location>
        <position position="286"/>
    </location>
    <ligand>
        <name>substrate</name>
    </ligand>
</feature>
<feature type="binding site" evidence="2">
    <location>
        <position position="82"/>
    </location>
    <ligand>
        <name>Mg(2+)</name>
        <dbReference type="ChEBI" id="CHEBI:18420"/>
        <label>4</label>
    </ligand>
</feature>
<feature type="binding site" evidence="2">
    <location>
        <position position="82"/>
    </location>
    <ligand>
        <name>Mg(2+)</name>
        <dbReference type="ChEBI" id="CHEBI:18420"/>
        <label>3</label>
    </ligand>
</feature>
<dbReference type="STRING" id="1236989.JCM15548_35"/>
<dbReference type="EMBL" id="BAZW01000001">
    <property type="protein sequence ID" value="GAO27984.1"/>
    <property type="molecule type" value="Genomic_DNA"/>
</dbReference>
<feature type="binding site" evidence="2">
    <location>
        <position position="82"/>
    </location>
    <ligand>
        <name>Mg(2+)</name>
        <dbReference type="ChEBI" id="CHEBI:18420"/>
        <label>2</label>
    </ligand>
</feature>
<dbReference type="Pfam" id="PF00586">
    <property type="entry name" value="AIRS"/>
    <property type="match status" value="1"/>
</dbReference>
<feature type="binding site" evidence="2">
    <location>
        <position position="38"/>
    </location>
    <ligand>
        <name>Mg(2+)</name>
        <dbReference type="ChEBI" id="CHEBI:18420"/>
        <label>4</label>
    </ligand>
</feature>
<keyword evidence="2" id="KW-0460">Magnesium</keyword>
<dbReference type="GO" id="GO:0009030">
    <property type="term" value="F:thiamine-phosphate kinase activity"/>
    <property type="evidence" value="ECO:0007669"/>
    <property type="project" value="UniProtKB-UniRule"/>
</dbReference>
<dbReference type="CDD" id="cd02194">
    <property type="entry name" value="ThiL"/>
    <property type="match status" value="1"/>
</dbReference>
<dbReference type="PIRSF" id="PIRSF005303">
    <property type="entry name" value="Thiam_monoph_kin"/>
    <property type="match status" value="1"/>
</dbReference>
<comment type="catalytic activity">
    <reaction evidence="2">
        <text>thiamine phosphate + ATP = thiamine diphosphate + ADP</text>
        <dbReference type="Rhea" id="RHEA:15913"/>
        <dbReference type="ChEBI" id="CHEBI:30616"/>
        <dbReference type="ChEBI" id="CHEBI:37575"/>
        <dbReference type="ChEBI" id="CHEBI:58937"/>
        <dbReference type="ChEBI" id="CHEBI:456216"/>
        <dbReference type="EC" id="2.7.4.16"/>
    </reaction>
</comment>
<dbReference type="PANTHER" id="PTHR30270">
    <property type="entry name" value="THIAMINE-MONOPHOSPHATE KINASE"/>
    <property type="match status" value="1"/>
</dbReference>
<dbReference type="NCBIfam" id="TIGR01379">
    <property type="entry name" value="thiL"/>
    <property type="match status" value="1"/>
</dbReference>
<gene>
    <name evidence="2" type="primary">thiL</name>
    <name evidence="4" type="ORF">JCM15548_35</name>
</gene>
<dbReference type="InterPro" id="IPR016188">
    <property type="entry name" value="PurM-like_N"/>
</dbReference>
<dbReference type="GO" id="GO:0005524">
    <property type="term" value="F:ATP binding"/>
    <property type="evidence" value="ECO:0007669"/>
    <property type="project" value="UniProtKB-UniRule"/>
</dbReference>
<feature type="binding site" evidence="2">
    <location>
        <position position="156"/>
    </location>
    <ligand>
        <name>ATP</name>
        <dbReference type="ChEBI" id="CHEBI:30616"/>
    </ligand>
</feature>
<dbReference type="InterPro" id="IPR036921">
    <property type="entry name" value="PurM-like_N_sf"/>
</dbReference>
<evidence type="ECO:0000256" key="2">
    <source>
        <dbReference type="HAMAP-Rule" id="MF_02128"/>
    </source>
</evidence>
<feature type="domain" description="PurM-like N-terminal" evidence="3">
    <location>
        <begin position="38"/>
        <end position="127"/>
    </location>
</feature>
<dbReference type="Gene3D" id="3.90.650.10">
    <property type="entry name" value="PurM-like C-terminal domain"/>
    <property type="match status" value="1"/>
</dbReference>
<accession>A0A0E9LRW7</accession>
<keyword evidence="2 4" id="KW-0418">Kinase</keyword>
<dbReference type="InterPro" id="IPR006283">
    <property type="entry name" value="ThiL-like"/>
</dbReference>
<dbReference type="GO" id="GO:0000287">
    <property type="term" value="F:magnesium ion binding"/>
    <property type="evidence" value="ECO:0007669"/>
    <property type="project" value="UniProtKB-UniRule"/>
</dbReference>
<dbReference type="GO" id="GO:0009229">
    <property type="term" value="P:thiamine diphosphate biosynthetic process"/>
    <property type="evidence" value="ECO:0007669"/>
    <property type="project" value="UniProtKB-UniRule"/>
</dbReference>
<keyword evidence="2" id="KW-0479">Metal-binding</keyword>
<evidence type="ECO:0000259" key="3">
    <source>
        <dbReference type="Pfam" id="PF00586"/>
    </source>
</evidence>
<dbReference type="Gene3D" id="3.30.1330.10">
    <property type="entry name" value="PurM-like, N-terminal domain"/>
    <property type="match status" value="1"/>
</dbReference>
<comment type="pathway">
    <text evidence="2">Cofactor biosynthesis; thiamine diphosphate biosynthesis; thiamine diphosphate from thiamine phosphate: step 1/1.</text>
</comment>
<protein>
    <recommendedName>
        <fullName evidence="2">Thiamine-monophosphate kinase</fullName>
        <shortName evidence="2">TMP kinase</shortName>
        <shortName evidence="2">Thiamine-phosphate kinase</shortName>
        <ecNumber evidence="2">2.7.4.16</ecNumber>
    </recommendedName>
</protein>
<evidence type="ECO:0000256" key="1">
    <source>
        <dbReference type="ARBA" id="ARBA00022977"/>
    </source>
</evidence>
<dbReference type="EC" id="2.7.4.16" evidence="2"/>
<dbReference type="AlphaFoldDB" id="A0A0E9LRW7"/>
<feature type="binding site" evidence="2">
    <location>
        <position position="38"/>
    </location>
    <ligand>
        <name>Mg(2+)</name>
        <dbReference type="ChEBI" id="CHEBI:18420"/>
        <label>3</label>
    </ligand>
</feature>
<keyword evidence="1 2" id="KW-0784">Thiamine biosynthesis</keyword>
<reference evidence="4 5" key="1">
    <citation type="journal article" date="2015" name="Microbes Environ.">
        <title>Distribution and evolution of nitrogen fixation genes in the phylum bacteroidetes.</title>
        <authorList>
            <person name="Inoue J."/>
            <person name="Oshima K."/>
            <person name="Suda W."/>
            <person name="Sakamoto M."/>
            <person name="Iino T."/>
            <person name="Noda S."/>
            <person name="Hongoh Y."/>
            <person name="Hattori M."/>
            <person name="Ohkuma M."/>
        </authorList>
    </citation>
    <scope>NUCLEOTIDE SEQUENCE [LARGE SCALE GENOMIC DNA]</scope>
    <source>
        <strain evidence="4">JCM 15548</strain>
    </source>
</reference>
<dbReference type="PANTHER" id="PTHR30270:SF0">
    <property type="entry name" value="THIAMINE-MONOPHOSPHATE KINASE"/>
    <property type="match status" value="1"/>
</dbReference>
<comment type="caution">
    <text evidence="4">The sequence shown here is derived from an EMBL/GenBank/DDBJ whole genome shotgun (WGS) entry which is preliminary data.</text>
</comment>
<dbReference type="RefSeq" id="WP_062121897.1">
    <property type="nucleotide sequence ID" value="NZ_BAZW01000001.1"/>
</dbReference>
<comment type="miscellaneous">
    <text evidence="2">Reaction mechanism of ThiL seems to utilize a direct, inline transfer of the gamma-phosphate of ATP to TMP rather than a phosphorylated enzyme intermediate.</text>
</comment>
<proteinExistence type="inferred from homology"/>
<dbReference type="InterPro" id="IPR036676">
    <property type="entry name" value="PurM-like_C_sf"/>
</dbReference>
<name>A0A0E9LRW7_9BACT</name>
<keyword evidence="2" id="KW-0808">Transferase</keyword>
<feature type="binding site" evidence="2">
    <location>
        <position position="235"/>
    </location>
    <ligand>
        <name>ATP</name>
        <dbReference type="ChEBI" id="CHEBI:30616"/>
    </ligand>
</feature>
<dbReference type="HAMAP" id="MF_02128">
    <property type="entry name" value="TMP_kinase"/>
    <property type="match status" value="1"/>
</dbReference>